<name>A0A644UJW5_9ZZZZ</name>
<comment type="caution">
    <text evidence="2">The sequence shown here is derived from an EMBL/GenBank/DDBJ whole genome shotgun (WGS) entry which is preliminary data.</text>
</comment>
<protein>
    <recommendedName>
        <fullName evidence="3">Transmembrane protein EpsG</fullName>
    </recommendedName>
</protein>
<dbReference type="InterPro" id="IPR049458">
    <property type="entry name" value="EpsG-like"/>
</dbReference>
<sequence>MNFALTSLVVLLGVIYSKIKENNWITISFVGLLCILIALRSIAVPDTDQYTLFFESLEAGNLANLVFFSYEPGFQLYSHLIKLIVGNNSTIYLLVIVLTNVLLLRIAINKISSNWSDDKPNYLLALMLYFAYYGLFYNAIVLRAGIAISFLILANTFLIKENMSRKEKITFISLIFLALVFHYSSLVGIVGLLIFKYFPKFTLRSYLIVWMICVLFFFSGISIYFIKFITTYILAFFKLFTATNLEKYEYYLTELYNIAYILPFKYIFSLFSGLFFLLISTTNTPNIYYKFLNVFFAGLLLGAIFSAIDQFARISDYFLVYSFILYWYNFKYISNKWILGILFGVVFIQLVFVFRIINV</sequence>
<feature type="transmembrane region" description="Helical" evidence="1">
    <location>
        <begin position="314"/>
        <end position="330"/>
    </location>
</feature>
<evidence type="ECO:0000256" key="1">
    <source>
        <dbReference type="SAM" id="Phobius"/>
    </source>
</evidence>
<feature type="transmembrane region" description="Helical" evidence="1">
    <location>
        <begin position="257"/>
        <end position="279"/>
    </location>
</feature>
<feature type="transmembrane region" description="Helical" evidence="1">
    <location>
        <begin position="129"/>
        <end position="159"/>
    </location>
</feature>
<proteinExistence type="predicted"/>
<feature type="transmembrane region" description="Helical" evidence="1">
    <location>
        <begin position="171"/>
        <end position="195"/>
    </location>
</feature>
<feature type="transmembrane region" description="Helical" evidence="1">
    <location>
        <begin position="337"/>
        <end position="357"/>
    </location>
</feature>
<dbReference type="Pfam" id="PF14897">
    <property type="entry name" value="EpsG"/>
    <property type="match status" value="1"/>
</dbReference>
<organism evidence="2">
    <name type="scientific">bioreactor metagenome</name>
    <dbReference type="NCBI Taxonomy" id="1076179"/>
    <lineage>
        <taxon>unclassified sequences</taxon>
        <taxon>metagenomes</taxon>
        <taxon>ecological metagenomes</taxon>
    </lineage>
</organism>
<feature type="transmembrane region" description="Helical" evidence="1">
    <location>
        <begin position="207"/>
        <end position="237"/>
    </location>
</feature>
<dbReference type="AlphaFoldDB" id="A0A644UJW5"/>
<feature type="transmembrane region" description="Helical" evidence="1">
    <location>
        <begin position="291"/>
        <end position="308"/>
    </location>
</feature>
<feature type="transmembrane region" description="Helical" evidence="1">
    <location>
        <begin position="27"/>
        <end position="43"/>
    </location>
</feature>
<evidence type="ECO:0000313" key="2">
    <source>
        <dbReference type="EMBL" id="MPL79142.1"/>
    </source>
</evidence>
<dbReference type="EMBL" id="VSSQ01000123">
    <property type="protein sequence ID" value="MPL79142.1"/>
    <property type="molecule type" value="Genomic_DNA"/>
</dbReference>
<reference evidence="2" key="1">
    <citation type="submission" date="2019-08" db="EMBL/GenBank/DDBJ databases">
        <authorList>
            <person name="Kucharzyk K."/>
            <person name="Murdoch R.W."/>
            <person name="Higgins S."/>
            <person name="Loffler F."/>
        </authorList>
    </citation>
    <scope>NUCLEOTIDE SEQUENCE</scope>
</reference>
<accession>A0A644UJW5</accession>
<feature type="transmembrane region" description="Helical" evidence="1">
    <location>
        <begin position="90"/>
        <end position="108"/>
    </location>
</feature>
<keyword evidence="1" id="KW-0472">Membrane</keyword>
<keyword evidence="1" id="KW-0812">Transmembrane</keyword>
<gene>
    <name evidence="2" type="ORF">SDC9_25017</name>
</gene>
<keyword evidence="1" id="KW-1133">Transmembrane helix</keyword>
<evidence type="ECO:0008006" key="3">
    <source>
        <dbReference type="Google" id="ProtNLM"/>
    </source>
</evidence>